<keyword evidence="3" id="KW-1185">Reference proteome</keyword>
<keyword evidence="1" id="KW-0812">Transmembrane</keyword>
<evidence type="ECO:0008006" key="4">
    <source>
        <dbReference type="Google" id="ProtNLM"/>
    </source>
</evidence>
<accession>A0AAV5SHF2</accession>
<keyword evidence="1" id="KW-1133">Transmembrane helix</keyword>
<sequence length="125" mass="13675">TSSLLIATFSFFELFSTATLILLLNSKAVPDDNALSTSVSIIKMGAKTPASSKNTCNMSSSAKESSKTKVMHLLGSRKCIPTYAKLARKIAMNAIERLFMKESAMWPDQRCLPTVQIPGVWPDVF</sequence>
<dbReference type="AlphaFoldDB" id="A0AAV5SHF2"/>
<organism evidence="2 3">
    <name type="scientific">Pristionchus entomophagus</name>
    <dbReference type="NCBI Taxonomy" id="358040"/>
    <lineage>
        <taxon>Eukaryota</taxon>
        <taxon>Metazoa</taxon>
        <taxon>Ecdysozoa</taxon>
        <taxon>Nematoda</taxon>
        <taxon>Chromadorea</taxon>
        <taxon>Rhabditida</taxon>
        <taxon>Rhabditina</taxon>
        <taxon>Diplogasteromorpha</taxon>
        <taxon>Diplogasteroidea</taxon>
        <taxon>Neodiplogasteridae</taxon>
        <taxon>Pristionchus</taxon>
    </lineage>
</organism>
<gene>
    <name evidence="2" type="ORF">PENTCL1PPCAC_4257</name>
</gene>
<evidence type="ECO:0000313" key="3">
    <source>
        <dbReference type="Proteomes" id="UP001432027"/>
    </source>
</evidence>
<comment type="caution">
    <text evidence="2">The sequence shown here is derived from an EMBL/GenBank/DDBJ whole genome shotgun (WGS) entry which is preliminary data.</text>
</comment>
<evidence type="ECO:0000313" key="2">
    <source>
        <dbReference type="EMBL" id="GMS82082.1"/>
    </source>
</evidence>
<evidence type="ECO:0000256" key="1">
    <source>
        <dbReference type="SAM" id="Phobius"/>
    </source>
</evidence>
<feature type="transmembrane region" description="Helical" evidence="1">
    <location>
        <begin position="6"/>
        <end position="24"/>
    </location>
</feature>
<reference evidence="2" key="1">
    <citation type="submission" date="2023-10" db="EMBL/GenBank/DDBJ databases">
        <title>Genome assembly of Pristionchus species.</title>
        <authorList>
            <person name="Yoshida K."/>
            <person name="Sommer R.J."/>
        </authorList>
    </citation>
    <scope>NUCLEOTIDE SEQUENCE</scope>
    <source>
        <strain evidence="2">RS0144</strain>
    </source>
</reference>
<keyword evidence="1" id="KW-0472">Membrane</keyword>
<dbReference type="EMBL" id="BTSX01000001">
    <property type="protein sequence ID" value="GMS82082.1"/>
    <property type="molecule type" value="Genomic_DNA"/>
</dbReference>
<feature type="non-terminal residue" evidence="2">
    <location>
        <position position="125"/>
    </location>
</feature>
<feature type="non-terminal residue" evidence="2">
    <location>
        <position position="1"/>
    </location>
</feature>
<name>A0AAV5SHF2_9BILA</name>
<dbReference type="Proteomes" id="UP001432027">
    <property type="component" value="Unassembled WGS sequence"/>
</dbReference>
<protein>
    <recommendedName>
        <fullName evidence="4">Ribosomal protein</fullName>
    </recommendedName>
</protein>
<proteinExistence type="predicted"/>